<proteinExistence type="predicted"/>
<comment type="caution">
    <text evidence="1">The sequence shown here is derived from an EMBL/GenBank/DDBJ whole genome shotgun (WGS) entry which is preliminary data.</text>
</comment>
<accession>A0ABP4LA28</accession>
<dbReference type="Proteomes" id="UP001500177">
    <property type="component" value="Unassembled WGS sequence"/>
</dbReference>
<sequence length="92" mass="10338">MPAGQERDELDGELRHERLVEKDGVDEAVVDGRLCGELELAPRTCWFEFLGWCCQNHAVTIQGRPYAGASRETRESARWEQIMGAGIELFGS</sequence>
<reference evidence="2" key="1">
    <citation type="journal article" date="2019" name="Int. J. Syst. Evol. Microbiol.">
        <title>The Global Catalogue of Microorganisms (GCM) 10K type strain sequencing project: providing services to taxonomists for standard genome sequencing and annotation.</title>
        <authorList>
            <consortium name="The Broad Institute Genomics Platform"/>
            <consortium name="The Broad Institute Genome Sequencing Center for Infectious Disease"/>
            <person name="Wu L."/>
            <person name="Ma J."/>
        </authorList>
    </citation>
    <scope>NUCLEOTIDE SEQUENCE [LARGE SCALE GENOMIC DNA]</scope>
    <source>
        <strain evidence="2">JCM 13318</strain>
    </source>
</reference>
<name>A0ABP4LA28_9MICO</name>
<keyword evidence="2" id="KW-1185">Reference proteome</keyword>
<protein>
    <submittedName>
        <fullName evidence="1">Uncharacterized protein</fullName>
    </submittedName>
</protein>
<gene>
    <name evidence="1" type="ORF">GCM10009690_21330</name>
</gene>
<evidence type="ECO:0000313" key="2">
    <source>
        <dbReference type="Proteomes" id="UP001500177"/>
    </source>
</evidence>
<evidence type="ECO:0000313" key="1">
    <source>
        <dbReference type="EMBL" id="GAA1518004.1"/>
    </source>
</evidence>
<organism evidence="1 2">
    <name type="scientific">Brevibacterium permense</name>
    <dbReference type="NCBI Taxonomy" id="234834"/>
    <lineage>
        <taxon>Bacteria</taxon>
        <taxon>Bacillati</taxon>
        <taxon>Actinomycetota</taxon>
        <taxon>Actinomycetes</taxon>
        <taxon>Micrococcales</taxon>
        <taxon>Brevibacteriaceae</taxon>
        <taxon>Brevibacterium</taxon>
    </lineage>
</organism>
<dbReference type="EMBL" id="BAAALX010000010">
    <property type="protein sequence ID" value="GAA1518004.1"/>
    <property type="molecule type" value="Genomic_DNA"/>
</dbReference>